<dbReference type="AlphaFoldDB" id="A0AA39MYR6"/>
<keyword evidence="3" id="KW-1185">Reference proteome</keyword>
<feature type="region of interest" description="Disordered" evidence="1">
    <location>
        <begin position="180"/>
        <end position="214"/>
    </location>
</feature>
<gene>
    <name evidence="2" type="ORF">EV421DRAFT_1048609</name>
</gene>
<dbReference type="Proteomes" id="UP001175226">
    <property type="component" value="Unassembled WGS sequence"/>
</dbReference>
<comment type="caution">
    <text evidence="2">The sequence shown here is derived from an EMBL/GenBank/DDBJ whole genome shotgun (WGS) entry which is preliminary data.</text>
</comment>
<reference evidence="2" key="1">
    <citation type="submission" date="2023-06" db="EMBL/GenBank/DDBJ databases">
        <authorList>
            <consortium name="Lawrence Berkeley National Laboratory"/>
            <person name="Ahrendt S."/>
            <person name="Sahu N."/>
            <person name="Indic B."/>
            <person name="Wong-Bajracharya J."/>
            <person name="Merenyi Z."/>
            <person name="Ke H.-M."/>
            <person name="Monk M."/>
            <person name="Kocsube S."/>
            <person name="Drula E."/>
            <person name="Lipzen A."/>
            <person name="Balint B."/>
            <person name="Henrissat B."/>
            <person name="Andreopoulos B."/>
            <person name="Martin F.M."/>
            <person name="Harder C.B."/>
            <person name="Rigling D."/>
            <person name="Ford K.L."/>
            <person name="Foster G.D."/>
            <person name="Pangilinan J."/>
            <person name="Papanicolaou A."/>
            <person name="Barry K."/>
            <person name="LaButti K."/>
            <person name="Viragh M."/>
            <person name="Koriabine M."/>
            <person name="Yan M."/>
            <person name="Riley R."/>
            <person name="Champramary S."/>
            <person name="Plett K.L."/>
            <person name="Tsai I.J."/>
            <person name="Slot J."/>
            <person name="Sipos G."/>
            <person name="Plett J."/>
            <person name="Nagy L.G."/>
            <person name="Grigoriev I.V."/>
        </authorList>
    </citation>
    <scope>NUCLEOTIDE SEQUENCE</scope>
    <source>
        <strain evidence="2">FPL87.14</strain>
    </source>
</reference>
<organism evidence="2 3">
    <name type="scientific">Armillaria borealis</name>
    <dbReference type="NCBI Taxonomy" id="47425"/>
    <lineage>
        <taxon>Eukaryota</taxon>
        <taxon>Fungi</taxon>
        <taxon>Dikarya</taxon>
        <taxon>Basidiomycota</taxon>
        <taxon>Agaricomycotina</taxon>
        <taxon>Agaricomycetes</taxon>
        <taxon>Agaricomycetidae</taxon>
        <taxon>Agaricales</taxon>
        <taxon>Marasmiineae</taxon>
        <taxon>Physalacriaceae</taxon>
        <taxon>Armillaria</taxon>
    </lineage>
</organism>
<dbReference type="EMBL" id="JAUEPT010000005">
    <property type="protein sequence ID" value="KAK0451622.1"/>
    <property type="molecule type" value="Genomic_DNA"/>
</dbReference>
<evidence type="ECO:0000256" key="1">
    <source>
        <dbReference type="SAM" id="MobiDB-lite"/>
    </source>
</evidence>
<name>A0AA39MYR6_9AGAR</name>
<evidence type="ECO:0000313" key="3">
    <source>
        <dbReference type="Proteomes" id="UP001175226"/>
    </source>
</evidence>
<sequence length="235" mass="26639">MLLSSLLYYHLYTRRFLVFKNPVSSYDSSAEKMHGVIGDLVLIIMIDDPRFTGWALHPFWTDKNGGDCGVVYVCENGRSGVLVLHRRYSELLCTTPKLQQHGMDEEEVRPIYNGCSIAVYTAEVYERRVEPHRMDRILYSASLRGFDAKPEIHIDRSAANYTEHSTSQIIIHSASLRELDEKPESHADSASQTDGRSTIQTSQVTNRKESTATSQYVLSSVWISTTPGRPSGRRH</sequence>
<feature type="compositionally biased region" description="Polar residues" evidence="1">
    <location>
        <begin position="188"/>
        <end position="214"/>
    </location>
</feature>
<protein>
    <submittedName>
        <fullName evidence="2">Uncharacterized protein</fullName>
    </submittedName>
</protein>
<proteinExistence type="predicted"/>
<accession>A0AA39MYR6</accession>
<evidence type="ECO:0000313" key="2">
    <source>
        <dbReference type="EMBL" id="KAK0451622.1"/>
    </source>
</evidence>